<name>A0A1W1VP06_9DEIO</name>
<keyword evidence="2" id="KW-1185">Reference proteome</keyword>
<sequence length="633" mass="71158">MNVNVDRHTELLTRMQAGQYDVVIALLNGAPPVTAEEWRLLGMALLWQGQFAEAELPLLRASALGDPEARVEYGNLLRLQGRFPGALAHFEVLLPDLKGELRCRALRWWGTAEFQAGHLKEGLERCEQAWRGYMLLGDEQRIGRVAQTLAQMHVRVGDMQRAGQLYGEALRILTADAFPDARLSALSGLANIQVLTGDFMGARVTLRQGREVLERTDSTLSRAYLLSAEAELHYVSGDPAAYLQSLQELLPLVTVSRDFELRLWTATHLADLYSRQGKHAQALDVLLELAPDADHPAVNMMRGVLLLRRNYPEQAAAHLTHALASDRLVRYHRTRALLFLAEAHLRQGDEPTTREAFREALGALVGARDRMLYRPDLQELTHLVQRARLDPDFAPDMQMVLDKLAVSGPVQREAAEGEAAPLHLRVFTLGRAEVQRAGERVALSLEGSVLTLAYLALNPGRTRRELEAAIYPDRDPKTAGDYFRAVFRELRVRLGGGVLQMEGSAKQPRYRLGEGVHLELDVTALRDALKAADLPQALALYRGPFLPGLRMESEWAEELREELRVLLTLELRRHLTNAREEGDLRRALLLTNESLRVDPYDLTVLEARVDLARYVATPQELARYVVEFHRMKS</sequence>
<protein>
    <submittedName>
        <fullName evidence="1">Tetratricopeptide repeat-containing protein</fullName>
    </submittedName>
</protein>
<dbReference type="RefSeq" id="WP_084049893.1">
    <property type="nucleotide sequence ID" value="NZ_FWWU01000009.1"/>
</dbReference>
<dbReference type="EMBL" id="FWWU01000009">
    <property type="protein sequence ID" value="SMB95088.1"/>
    <property type="molecule type" value="Genomic_DNA"/>
</dbReference>
<evidence type="ECO:0000313" key="1">
    <source>
        <dbReference type="EMBL" id="SMB95088.1"/>
    </source>
</evidence>
<dbReference type="AlphaFoldDB" id="A0A1W1VP06"/>
<dbReference type="Pfam" id="PF07721">
    <property type="entry name" value="TPR_4"/>
    <property type="match status" value="3"/>
</dbReference>
<dbReference type="PANTHER" id="PTHR35807">
    <property type="entry name" value="TRANSCRIPTIONAL REGULATOR REDD-RELATED"/>
    <property type="match status" value="1"/>
</dbReference>
<dbReference type="Gene3D" id="1.10.10.10">
    <property type="entry name" value="Winged helix-like DNA-binding domain superfamily/Winged helix DNA-binding domain"/>
    <property type="match status" value="1"/>
</dbReference>
<dbReference type="Gene3D" id="1.25.40.10">
    <property type="entry name" value="Tetratricopeptide repeat domain"/>
    <property type="match status" value="3"/>
</dbReference>
<dbReference type="GO" id="GO:0042802">
    <property type="term" value="F:identical protein binding"/>
    <property type="evidence" value="ECO:0007669"/>
    <property type="project" value="InterPro"/>
</dbReference>
<dbReference type="SUPFAM" id="SSF48452">
    <property type="entry name" value="TPR-like"/>
    <property type="match status" value="2"/>
</dbReference>
<dbReference type="Proteomes" id="UP000192582">
    <property type="component" value="Unassembled WGS sequence"/>
</dbReference>
<dbReference type="InterPro" id="IPR036388">
    <property type="entry name" value="WH-like_DNA-bd_sf"/>
</dbReference>
<dbReference type="OrthoDB" id="51888at2"/>
<organism evidence="1 2">
    <name type="scientific">Deinococcus hopiensis KR-140</name>
    <dbReference type="NCBI Taxonomy" id="695939"/>
    <lineage>
        <taxon>Bacteria</taxon>
        <taxon>Thermotogati</taxon>
        <taxon>Deinococcota</taxon>
        <taxon>Deinococci</taxon>
        <taxon>Deinococcales</taxon>
        <taxon>Deinococcaceae</taxon>
        <taxon>Deinococcus</taxon>
    </lineage>
</organism>
<dbReference type="InterPro" id="IPR011717">
    <property type="entry name" value="TPR-4"/>
</dbReference>
<dbReference type="InterPro" id="IPR011990">
    <property type="entry name" value="TPR-like_helical_dom_sf"/>
</dbReference>
<reference evidence="1 2" key="1">
    <citation type="submission" date="2017-04" db="EMBL/GenBank/DDBJ databases">
        <authorList>
            <person name="Afonso C.L."/>
            <person name="Miller P.J."/>
            <person name="Scott M.A."/>
            <person name="Spackman E."/>
            <person name="Goraichik I."/>
            <person name="Dimitrov K.M."/>
            <person name="Suarez D.L."/>
            <person name="Swayne D.E."/>
        </authorList>
    </citation>
    <scope>NUCLEOTIDE SEQUENCE [LARGE SCALE GENOMIC DNA]</scope>
    <source>
        <strain evidence="1 2">KR-140</strain>
    </source>
</reference>
<evidence type="ECO:0000313" key="2">
    <source>
        <dbReference type="Proteomes" id="UP000192582"/>
    </source>
</evidence>
<dbReference type="STRING" id="695939.SAMN00790413_02683"/>
<accession>A0A1W1VP06</accession>
<dbReference type="InterPro" id="IPR051677">
    <property type="entry name" value="AfsR-DnrI-RedD_regulator"/>
</dbReference>
<proteinExistence type="predicted"/>
<gene>
    <name evidence="1" type="ORF">SAMN00790413_02683</name>
</gene>